<dbReference type="Pfam" id="PF00082">
    <property type="entry name" value="Peptidase_S8"/>
    <property type="match status" value="1"/>
</dbReference>
<reference evidence="4" key="1">
    <citation type="submission" date="2021-04" db="EMBL/GenBank/DDBJ databases">
        <authorList>
            <person name="Hartkoorn R.C."/>
            <person name="Beaudoing E."/>
            <person name="Hot D."/>
        </authorList>
    </citation>
    <scope>NUCLEOTIDE SEQUENCE</scope>
    <source>
        <strain evidence="4">NRRL B-16292</strain>
    </source>
</reference>
<dbReference type="EMBL" id="CP073720">
    <property type="protein sequence ID" value="UWP80517.1"/>
    <property type="molecule type" value="Genomic_DNA"/>
</dbReference>
<gene>
    <name evidence="4" type="ORF">Dfulv_35905</name>
</gene>
<dbReference type="InterPro" id="IPR000209">
    <property type="entry name" value="Peptidase_S8/S53_dom"/>
</dbReference>
<dbReference type="SUPFAM" id="SSF52743">
    <property type="entry name" value="Subtilisin-like"/>
    <property type="match status" value="1"/>
</dbReference>
<feature type="region of interest" description="Disordered" evidence="2">
    <location>
        <begin position="89"/>
        <end position="113"/>
    </location>
</feature>
<feature type="domain" description="Peptidase S8/S53" evidence="3">
    <location>
        <begin position="63"/>
        <end position="92"/>
    </location>
</feature>
<comment type="similarity">
    <text evidence="1">Belongs to the peptidase S8 family.</text>
</comment>
<name>A0ABY5VTJ4_9ACTN</name>
<proteinExistence type="inferred from homology"/>
<dbReference type="Proteomes" id="UP001059617">
    <property type="component" value="Chromosome"/>
</dbReference>
<organism evidence="4 5">
    <name type="scientific">Dactylosporangium fulvum</name>
    <dbReference type="NCBI Taxonomy" id="53359"/>
    <lineage>
        <taxon>Bacteria</taxon>
        <taxon>Bacillati</taxon>
        <taxon>Actinomycetota</taxon>
        <taxon>Actinomycetes</taxon>
        <taxon>Micromonosporales</taxon>
        <taxon>Micromonosporaceae</taxon>
        <taxon>Dactylosporangium</taxon>
    </lineage>
</organism>
<feature type="compositionally biased region" description="Basic residues" evidence="2">
    <location>
        <begin position="103"/>
        <end position="113"/>
    </location>
</feature>
<evidence type="ECO:0000259" key="3">
    <source>
        <dbReference type="Pfam" id="PF00082"/>
    </source>
</evidence>
<dbReference type="PROSITE" id="PS51892">
    <property type="entry name" value="SUBTILASE"/>
    <property type="match status" value="1"/>
</dbReference>
<evidence type="ECO:0000256" key="1">
    <source>
        <dbReference type="PROSITE-ProRule" id="PRU01240"/>
    </source>
</evidence>
<evidence type="ECO:0000256" key="2">
    <source>
        <dbReference type="SAM" id="MobiDB-lite"/>
    </source>
</evidence>
<dbReference type="RefSeq" id="WP_259858278.1">
    <property type="nucleotide sequence ID" value="NZ_BAAAST010000110.1"/>
</dbReference>
<evidence type="ECO:0000313" key="4">
    <source>
        <dbReference type="EMBL" id="UWP80517.1"/>
    </source>
</evidence>
<keyword evidence="5" id="KW-1185">Reference proteome</keyword>
<dbReference type="InterPro" id="IPR036852">
    <property type="entry name" value="Peptidase_S8/S53_dom_sf"/>
</dbReference>
<evidence type="ECO:0000313" key="5">
    <source>
        <dbReference type="Proteomes" id="UP001059617"/>
    </source>
</evidence>
<reference evidence="4" key="2">
    <citation type="submission" date="2022-09" db="EMBL/GenBank/DDBJ databases">
        <title>Biosynthetic gene clusters of Dactylosporangioum fulvum.</title>
        <authorList>
            <person name="Caradec T."/>
        </authorList>
    </citation>
    <scope>NUCLEOTIDE SEQUENCE</scope>
    <source>
        <strain evidence="4">NRRL B-16292</strain>
    </source>
</reference>
<comment type="caution">
    <text evidence="1">Lacks conserved residue(s) required for the propagation of feature annotation.</text>
</comment>
<protein>
    <recommendedName>
        <fullName evidence="3">Peptidase S8/S53 domain-containing protein</fullName>
    </recommendedName>
</protein>
<accession>A0ABY5VTJ4</accession>
<dbReference type="Gene3D" id="3.40.50.200">
    <property type="entry name" value="Peptidase S8/S53 domain"/>
    <property type="match status" value="1"/>
</dbReference>
<sequence>MASTGLPVGGELPVADLGRFWTGFKAGTAGRPKLRLDGVRHLTVEVSVPMIGGPTARTAGLDGSGVKVAVIDSGTDATHPDLAGRVVAEQNQPRNRLPDRLLARHRRPPTMSV</sequence>